<name>A0ABN2QVZ8_9ACTN</name>
<protein>
    <recommendedName>
        <fullName evidence="1">Ancillary SecYEG translocon subunit/Cell division coordinator CpoB TPR domain-containing protein</fullName>
    </recommendedName>
</protein>
<dbReference type="Proteomes" id="UP001499854">
    <property type="component" value="Unassembled WGS sequence"/>
</dbReference>
<reference evidence="2 3" key="1">
    <citation type="journal article" date="2019" name="Int. J. Syst. Evol. Microbiol.">
        <title>The Global Catalogue of Microorganisms (GCM) 10K type strain sequencing project: providing services to taxonomists for standard genome sequencing and annotation.</title>
        <authorList>
            <consortium name="The Broad Institute Genomics Platform"/>
            <consortium name="The Broad Institute Genome Sequencing Center for Infectious Disease"/>
            <person name="Wu L."/>
            <person name="Ma J."/>
        </authorList>
    </citation>
    <scope>NUCLEOTIDE SEQUENCE [LARGE SCALE GENOMIC DNA]</scope>
    <source>
        <strain evidence="2 3">JCM 16013</strain>
    </source>
</reference>
<keyword evidence="3" id="KW-1185">Reference proteome</keyword>
<dbReference type="PANTHER" id="PTHR44216">
    <property type="entry name" value="PROTEIN O-MANNOSYL-TRANSFERASE TMTC2"/>
    <property type="match status" value="1"/>
</dbReference>
<gene>
    <name evidence="2" type="ORF">GCM10009838_14350</name>
</gene>
<proteinExistence type="predicted"/>
<dbReference type="EMBL" id="BAAAQM010000005">
    <property type="protein sequence ID" value="GAA1959175.1"/>
    <property type="molecule type" value="Genomic_DNA"/>
</dbReference>
<dbReference type="Pfam" id="PF09976">
    <property type="entry name" value="TPR_21"/>
    <property type="match status" value="1"/>
</dbReference>
<accession>A0ABN2QVZ8</accession>
<dbReference type="SUPFAM" id="SSF48452">
    <property type="entry name" value="TPR-like"/>
    <property type="match status" value="1"/>
</dbReference>
<sequence>MTMGEKKRFSRFLLGGAKSLADSTDPNAGSPRSWLAGAERLRKHGDVERATVLYRKVVDSGHDHLAPVAAYHLGFLLAEHGDDEEAIDALRTAIDSDKPEIRASAALKLGLLLQATGDDTDGIRDAFKMAVGLGDKNDAPQAAYLLGGVYLDENDTRTAQHYLQSAIDSGHPVWAARSALRLGLILEEAGDLQAAQAAWSVAADSSEPDSKVQALIKLSLAAHEVDKAIAEAALREAAAVDTSQWVAMTHYLLGKLLYERDANDEAWDIFTTSVEADDPQWSPSAMVGLGLISAERGDPAEARRWYELAADSEDREAVEAATKHLAELSG</sequence>
<dbReference type="InterPro" id="IPR011990">
    <property type="entry name" value="TPR-like_helical_dom_sf"/>
</dbReference>
<dbReference type="Gene3D" id="1.25.40.10">
    <property type="entry name" value="Tetratricopeptide repeat domain"/>
    <property type="match status" value="3"/>
</dbReference>
<dbReference type="SMART" id="SM00671">
    <property type="entry name" value="SEL1"/>
    <property type="match status" value="4"/>
</dbReference>
<dbReference type="SUPFAM" id="SSF81901">
    <property type="entry name" value="HCP-like"/>
    <property type="match status" value="1"/>
</dbReference>
<evidence type="ECO:0000313" key="3">
    <source>
        <dbReference type="Proteomes" id="UP001499854"/>
    </source>
</evidence>
<evidence type="ECO:0000313" key="2">
    <source>
        <dbReference type="EMBL" id="GAA1959175.1"/>
    </source>
</evidence>
<dbReference type="InterPro" id="IPR052384">
    <property type="entry name" value="TMTC_O-mannosyltransferase"/>
</dbReference>
<dbReference type="InterPro" id="IPR006597">
    <property type="entry name" value="Sel1-like"/>
</dbReference>
<dbReference type="Pfam" id="PF13432">
    <property type="entry name" value="TPR_16"/>
    <property type="match status" value="1"/>
</dbReference>
<dbReference type="InterPro" id="IPR018704">
    <property type="entry name" value="SecYEG/CpoB_TPR"/>
</dbReference>
<feature type="domain" description="Ancillary SecYEG translocon subunit/Cell division coordinator CpoB TPR" evidence="1">
    <location>
        <begin position="170"/>
        <end position="280"/>
    </location>
</feature>
<evidence type="ECO:0000259" key="1">
    <source>
        <dbReference type="Pfam" id="PF09976"/>
    </source>
</evidence>
<dbReference type="PANTHER" id="PTHR44216:SF3">
    <property type="entry name" value="PROTEIN O-MANNOSYL-TRANSFERASE TMTC2"/>
    <property type="match status" value="1"/>
</dbReference>
<comment type="caution">
    <text evidence="2">The sequence shown here is derived from an EMBL/GenBank/DDBJ whole genome shotgun (WGS) entry which is preliminary data.</text>
</comment>
<organism evidence="2 3">
    <name type="scientific">Catenulispora subtropica</name>
    <dbReference type="NCBI Taxonomy" id="450798"/>
    <lineage>
        <taxon>Bacteria</taxon>
        <taxon>Bacillati</taxon>
        <taxon>Actinomycetota</taxon>
        <taxon>Actinomycetes</taxon>
        <taxon>Catenulisporales</taxon>
        <taxon>Catenulisporaceae</taxon>
        <taxon>Catenulispora</taxon>
    </lineage>
</organism>